<keyword evidence="2" id="KW-1185">Reference proteome</keyword>
<comment type="caution">
    <text evidence="1">The sequence shown here is derived from an EMBL/GenBank/DDBJ whole genome shotgun (WGS) entry which is preliminary data.</text>
</comment>
<evidence type="ECO:0000313" key="2">
    <source>
        <dbReference type="Proteomes" id="UP001520654"/>
    </source>
</evidence>
<organism evidence="1 2">
    <name type="scientific">Streptomyces flavotricini</name>
    <dbReference type="NCBI Taxonomy" id="66888"/>
    <lineage>
        <taxon>Bacteria</taxon>
        <taxon>Bacillati</taxon>
        <taxon>Actinomycetota</taxon>
        <taxon>Actinomycetes</taxon>
        <taxon>Kitasatosporales</taxon>
        <taxon>Streptomycetaceae</taxon>
        <taxon>Streptomyces</taxon>
    </lineage>
</organism>
<gene>
    <name evidence="1" type="ORF">K7B10_07695</name>
</gene>
<reference evidence="1 2" key="1">
    <citation type="submission" date="2021-08" db="EMBL/GenBank/DDBJ databases">
        <title>Genomic Architecture of Streptomyces flavotricini NGL1 and Streptomyces erythrochromogenes HMS4 With Differential Plant Beneficial attributes and laccase production capabilities.</title>
        <authorList>
            <person name="Salwan R."/>
            <person name="Kaur R."/>
            <person name="Sharma V."/>
        </authorList>
    </citation>
    <scope>NUCLEOTIDE SEQUENCE [LARGE SCALE GENOMIC DNA]</scope>
    <source>
        <strain evidence="1 2">NGL1</strain>
    </source>
</reference>
<sequence>MPNDQLAPVSAYTADQAACAAALLRTLTTRLHSLPSDQAAALARLLHAPDGLATDMRSLLAAAHHPAPADKDPS</sequence>
<accession>A0ABS8E0Y5</accession>
<dbReference type="EMBL" id="JAINUL010000001">
    <property type="protein sequence ID" value="MCC0094667.1"/>
    <property type="molecule type" value="Genomic_DNA"/>
</dbReference>
<protein>
    <submittedName>
        <fullName evidence="1">Uncharacterized protein</fullName>
    </submittedName>
</protein>
<dbReference type="RefSeq" id="WP_229335225.1">
    <property type="nucleotide sequence ID" value="NZ_JAINUL010000001.1"/>
</dbReference>
<proteinExistence type="predicted"/>
<evidence type="ECO:0000313" key="1">
    <source>
        <dbReference type="EMBL" id="MCC0094667.1"/>
    </source>
</evidence>
<dbReference type="Proteomes" id="UP001520654">
    <property type="component" value="Unassembled WGS sequence"/>
</dbReference>
<name>A0ABS8E0Y5_9ACTN</name>